<name>A0A953NC86_9BURK</name>
<evidence type="ECO:0000313" key="1">
    <source>
        <dbReference type="EMBL" id="MBZ1351702.1"/>
    </source>
</evidence>
<reference evidence="1" key="1">
    <citation type="submission" date="2021-07" db="EMBL/GenBank/DDBJ databases">
        <title>New genus and species of the family Alcaligenaceae.</title>
        <authorList>
            <person name="Hahn M.W."/>
        </authorList>
    </citation>
    <scope>NUCLEOTIDE SEQUENCE</scope>
    <source>
        <strain evidence="1">LF4-65</strain>
    </source>
</reference>
<dbReference type="InterPro" id="IPR026286">
    <property type="entry name" value="MaiA/AMDase"/>
</dbReference>
<accession>A0A953NC86</accession>
<organism evidence="1 2">
    <name type="scientific">Zwartia hollandica</name>
    <dbReference type="NCBI Taxonomy" id="324606"/>
    <lineage>
        <taxon>Bacteria</taxon>
        <taxon>Pseudomonadati</taxon>
        <taxon>Pseudomonadota</taxon>
        <taxon>Betaproteobacteria</taxon>
        <taxon>Burkholderiales</taxon>
        <taxon>Alcaligenaceae</taxon>
        <taxon>Zwartia</taxon>
    </lineage>
</organism>
<sequence length="240" mass="25749">MKKKTKRFGLLLPSSNTTQEPEFAEVLPSDVSLHCARLTLRNIDPESTIKIVEELEAEAQKLKDAAVDAVVLSATAPSTRLGKGYDKKICARIEQACGKPATTAATAMLEAFTLLNIKKIVLAAPWGEGTNQTVAAFIEASGVQVLQQRAMGIVSNIEVGHLSAQTAYDLGRQADHPEADAIFLACGNWMTLEVIDALEKDTGKPVLSTNSCAIWATMNLIDGAWSIPGYGRLLANLRQG</sequence>
<protein>
    <submittedName>
        <fullName evidence="1">Aspartate/glutamate racemase family protein</fullName>
    </submittedName>
</protein>
<dbReference type="Pfam" id="PF17645">
    <property type="entry name" value="Amdase"/>
    <property type="match status" value="1"/>
</dbReference>
<comment type="caution">
    <text evidence="1">The sequence shown here is derived from an EMBL/GenBank/DDBJ whole genome shotgun (WGS) entry which is preliminary data.</text>
</comment>
<dbReference type="PANTHER" id="PTHR40267">
    <property type="entry name" value="BLR3294 PROTEIN"/>
    <property type="match status" value="1"/>
</dbReference>
<evidence type="ECO:0000313" key="2">
    <source>
        <dbReference type="Proteomes" id="UP000739565"/>
    </source>
</evidence>
<dbReference type="Gene3D" id="3.40.50.12500">
    <property type="match status" value="1"/>
</dbReference>
<keyword evidence="2" id="KW-1185">Reference proteome</keyword>
<gene>
    <name evidence="1" type="ORF">KZZ10_13700</name>
</gene>
<dbReference type="PIRSF" id="PIRSF015736">
    <property type="entry name" value="MI"/>
    <property type="match status" value="1"/>
</dbReference>
<proteinExistence type="predicted"/>
<dbReference type="RefSeq" id="WP_259662089.1">
    <property type="nucleotide sequence ID" value="NZ_JAHXRI010000010.1"/>
</dbReference>
<dbReference type="EMBL" id="JAHXRI010000010">
    <property type="protein sequence ID" value="MBZ1351702.1"/>
    <property type="molecule type" value="Genomic_DNA"/>
</dbReference>
<dbReference type="Proteomes" id="UP000739565">
    <property type="component" value="Unassembled WGS sequence"/>
</dbReference>
<dbReference type="InterPro" id="IPR053714">
    <property type="entry name" value="Iso_Racemase_Enz_sf"/>
</dbReference>
<dbReference type="PANTHER" id="PTHR40267:SF1">
    <property type="entry name" value="BLR3294 PROTEIN"/>
    <property type="match status" value="1"/>
</dbReference>
<dbReference type="AlphaFoldDB" id="A0A953NC86"/>